<dbReference type="InterPro" id="IPR050764">
    <property type="entry name" value="CbbQ/NirQ/NorQ/GpvN"/>
</dbReference>
<dbReference type="PANTHER" id="PTHR42759">
    <property type="entry name" value="MOXR FAMILY PROTEIN"/>
    <property type="match status" value="1"/>
</dbReference>
<dbReference type="Pfam" id="PF07726">
    <property type="entry name" value="AAA_3"/>
    <property type="match status" value="1"/>
</dbReference>
<evidence type="ECO:0000259" key="5">
    <source>
        <dbReference type="Pfam" id="PF17863"/>
    </source>
</evidence>
<dbReference type="GO" id="GO:0016887">
    <property type="term" value="F:ATP hydrolysis activity"/>
    <property type="evidence" value="ECO:0007669"/>
    <property type="project" value="InterPro"/>
</dbReference>
<protein>
    <submittedName>
        <fullName evidence="6">AAA family ATPase</fullName>
    </submittedName>
</protein>
<evidence type="ECO:0000256" key="2">
    <source>
        <dbReference type="ARBA" id="ARBA00022840"/>
    </source>
</evidence>
<dbReference type="Gene3D" id="1.10.8.80">
    <property type="entry name" value="Magnesium chelatase subunit I, C-Terminal domain"/>
    <property type="match status" value="1"/>
</dbReference>
<dbReference type="InterPro" id="IPR011703">
    <property type="entry name" value="ATPase_AAA-3"/>
</dbReference>
<dbReference type="Proteomes" id="UP000288212">
    <property type="component" value="Unassembled WGS sequence"/>
</dbReference>
<dbReference type="Pfam" id="PF17863">
    <property type="entry name" value="AAA_lid_2"/>
    <property type="match status" value="1"/>
</dbReference>
<evidence type="ECO:0000256" key="3">
    <source>
        <dbReference type="ARBA" id="ARBA00061607"/>
    </source>
</evidence>
<comment type="caution">
    <text evidence="6">The sequence shown here is derived from an EMBL/GenBank/DDBJ whole genome shotgun (WGS) entry which is preliminary data.</text>
</comment>
<dbReference type="GO" id="GO:0005524">
    <property type="term" value="F:ATP binding"/>
    <property type="evidence" value="ECO:0007669"/>
    <property type="project" value="UniProtKB-KW"/>
</dbReference>
<dbReference type="FunFam" id="3.40.50.300:FF:000640">
    <property type="entry name" value="MoxR family ATPase"/>
    <property type="match status" value="1"/>
</dbReference>
<evidence type="ECO:0000313" key="7">
    <source>
        <dbReference type="Proteomes" id="UP000288212"/>
    </source>
</evidence>
<organism evidence="6 7">
    <name type="scientific">Aliidiomarina haloalkalitolerans</name>
    <dbReference type="NCBI Taxonomy" id="859059"/>
    <lineage>
        <taxon>Bacteria</taxon>
        <taxon>Pseudomonadati</taxon>
        <taxon>Pseudomonadota</taxon>
        <taxon>Gammaproteobacteria</taxon>
        <taxon>Alteromonadales</taxon>
        <taxon>Idiomarinaceae</taxon>
        <taxon>Aliidiomarina</taxon>
    </lineage>
</organism>
<dbReference type="InterPro" id="IPR027417">
    <property type="entry name" value="P-loop_NTPase"/>
</dbReference>
<keyword evidence="7" id="KW-1185">Reference proteome</keyword>
<dbReference type="OrthoDB" id="9808397at2"/>
<keyword evidence="1" id="KW-0547">Nucleotide-binding</keyword>
<dbReference type="PIRSF" id="PIRSF002849">
    <property type="entry name" value="AAA_ATPase_chaperone_MoxR_prd"/>
    <property type="match status" value="1"/>
</dbReference>
<dbReference type="InterPro" id="IPR041628">
    <property type="entry name" value="ChlI/MoxR_AAA_lid"/>
</dbReference>
<name>A0A432VZD4_9GAMM</name>
<proteinExistence type="inferred from homology"/>
<feature type="domain" description="ATPase AAA-3" evidence="4">
    <location>
        <begin position="37"/>
        <end position="167"/>
    </location>
</feature>
<dbReference type="AlphaFoldDB" id="A0A432VZD4"/>
<dbReference type="PANTHER" id="PTHR42759:SF1">
    <property type="entry name" value="MAGNESIUM-CHELATASE SUBUNIT CHLD"/>
    <property type="match status" value="1"/>
</dbReference>
<reference evidence="6 7" key="1">
    <citation type="journal article" date="2011" name="Front. Microbiol.">
        <title>Genomic signatures of strain selection and enhancement in Bacillus atrophaeus var. globigii, a historical biowarfare simulant.</title>
        <authorList>
            <person name="Gibbons H.S."/>
            <person name="Broomall S.M."/>
            <person name="McNew L.A."/>
            <person name="Daligault H."/>
            <person name="Chapman C."/>
            <person name="Bruce D."/>
            <person name="Karavis M."/>
            <person name="Krepps M."/>
            <person name="McGregor P.A."/>
            <person name="Hong C."/>
            <person name="Park K.H."/>
            <person name="Akmal A."/>
            <person name="Feldman A."/>
            <person name="Lin J.S."/>
            <person name="Chang W.E."/>
            <person name="Higgs B.W."/>
            <person name="Demirev P."/>
            <person name="Lindquist J."/>
            <person name="Liem A."/>
            <person name="Fochler E."/>
            <person name="Read T.D."/>
            <person name="Tapia R."/>
            <person name="Johnson S."/>
            <person name="Bishop-Lilly K.A."/>
            <person name="Detter C."/>
            <person name="Han C."/>
            <person name="Sozhamannan S."/>
            <person name="Rosenzweig C.N."/>
            <person name="Skowronski E.W."/>
        </authorList>
    </citation>
    <scope>NUCLEOTIDE SEQUENCE [LARGE SCALE GENOMIC DNA]</scope>
    <source>
        <strain evidence="6 7">AK5</strain>
    </source>
</reference>
<gene>
    <name evidence="6" type="ORF">CWE06_04190</name>
</gene>
<evidence type="ECO:0000256" key="1">
    <source>
        <dbReference type="ARBA" id="ARBA00022741"/>
    </source>
</evidence>
<keyword evidence="2" id="KW-0067">ATP-binding</keyword>
<dbReference type="Gene3D" id="3.40.50.300">
    <property type="entry name" value="P-loop containing nucleotide triphosphate hydrolases"/>
    <property type="match status" value="1"/>
</dbReference>
<comment type="similarity">
    <text evidence="3">Belongs to the MoxR family.</text>
</comment>
<evidence type="ECO:0000313" key="6">
    <source>
        <dbReference type="EMBL" id="RUO22039.1"/>
    </source>
</evidence>
<evidence type="ECO:0000259" key="4">
    <source>
        <dbReference type="Pfam" id="PF07726"/>
    </source>
</evidence>
<feature type="domain" description="ChlI/MoxR AAA lid" evidence="5">
    <location>
        <begin position="247"/>
        <end position="312"/>
    </location>
</feature>
<dbReference type="RefSeq" id="WP_126791421.1">
    <property type="nucleotide sequence ID" value="NZ_PIPI01000001.1"/>
</dbReference>
<dbReference type="EMBL" id="PIPI01000001">
    <property type="protein sequence ID" value="RUO22039.1"/>
    <property type="molecule type" value="Genomic_DNA"/>
</dbReference>
<accession>A0A432VZD4</accession>
<sequence length="319" mass="35011">MSAVNAFHQLQTYLDSQVLGQPSLTEHLLIAILADGHLLVEGPPGLAKTRAVQALASGIEGDFQRVQFTPDLLPADLTGTDVYRPETGEFLFQQGPLFHNLILADEINRAPAKVQSALLEAMAERQISVGRNTYKLPALYTVMATQNPLEQEGTYPLPEAQLDRFLLHLSLGYPDAETEREILRLTRSETLAGQIEMAEPVAQETIFAARRETMTIYMAPEVEAYLVALIMASREPGAYCETLASWLAIGASPRATIALDRCARAKAWLAGRDFVTPDDIASLLHNVLRHRIILSYAAEADGINADQVIDRILETVPAP</sequence>
<dbReference type="SUPFAM" id="SSF52540">
    <property type="entry name" value="P-loop containing nucleoside triphosphate hydrolases"/>
    <property type="match status" value="1"/>
</dbReference>